<dbReference type="PANTHER" id="PTHR23501">
    <property type="entry name" value="MAJOR FACILITATOR SUPERFAMILY"/>
    <property type="match status" value="1"/>
</dbReference>
<dbReference type="Gene3D" id="1.20.1250.20">
    <property type="entry name" value="MFS general substrate transporter like domains"/>
    <property type="match status" value="1"/>
</dbReference>
<name>A0ABP9C1B1_9ACTN</name>
<dbReference type="InterPro" id="IPR011701">
    <property type="entry name" value="MFS"/>
</dbReference>
<keyword evidence="9" id="KW-1185">Reference proteome</keyword>
<evidence type="ECO:0000256" key="1">
    <source>
        <dbReference type="ARBA" id="ARBA00004651"/>
    </source>
</evidence>
<accession>A0ABP9C1B1</accession>
<sequence length="134" mass="13807">MIPTTSAAASGPTEGSGWSPRLAFSLFSIVLVLELLSVSYLMIAMALPDIATHFQTTQAAWLITAFLLLGAVAAPLVGKLADIHGKRRLLIVCLVIAAVGSLLSALAGSYALMIAGRALADARAVPVPELLADP</sequence>
<evidence type="ECO:0000259" key="7">
    <source>
        <dbReference type="PROSITE" id="PS50850"/>
    </source>
</evidence>
<feature type="transmembrane region" description="Helical" evidence="6">
    <location>
        <begin position="22"/>
        <end position="47"/>
    </location>
</feature>
<comment type="caution">
    <text evidence="8">The sequence shown here is derived from an EMBL/GenBank/DDBJ whole genome shotgun (WGS) entry which is preliminary data.</text>
</comment>
<proteinExistence type="predicted"/>
<dbReference type="PANTHER" id="PTHR23501:SF197">
    <property type="entry name" value="COMD"/>
    <property type="match status" value="1"/>
</dbReference>
<keyword evidence="2" id="KW-0813">Transport</keyword>
<protein>
    <recommendedName>
        <fullName evidence="7">Major facilitator superfamily (MFS) profile domain-containing protein</fullName>
    </recommendedName>
</protein>
<keyword evidence="3 6" id="KW-0812">Transmembrane</keyword>
<evidence type="ECO:0000256" key="3">
    <source>
        <dbReference type="ARBA" id="ARBA00022692"/>
    </source>
</evidence>
<dbReference type="EMBL" id="BAABKQ010000001">
    <property type="protein sequence ID" value="GAA4802350.1"/>
    <property type="molecule type" value="Genomic_DNA"/>
</dbReference>
<comment type="subcellular location">
    <subcellularLocation>
        <location evidence="1">Cell membrane</location>
        <topology evidence="1">Multi-pass membrane protein</topology>
    </subcellularLocation>
</comment>
<feature type="transmembrane region" description="Helical" evidence="6">
    <location>
        <begin position="89"/>
        <end position="113"/>
    </location>
</feature>
<dbReference type="InterPro" id="IPR020846">
    <property type="entry name" value="MFS_dom"/>
</dbReference>
<dbReference type="PROSITE" id="PS50850">
    <property type="entry name" value="MFS"/>
    <property type="match status" value="1"/>
</dbReference>
<gene>
    <name evidence="8" type="ORF">GCM10023353_00250</name>
</gene>
<evidence type="ECO:0000313" key="8">
    <source>
        <dbReference type="EMBL" id="GAA4802350.1"/>
    </source>
</evidence>
<evidence type="ECO:0000256" key="6">
    <source>
        <dbReference type="SAM" id="Phobius"/>
    </source>
</evidence>
<keyword evidence="4 6" id="KW-1133">Transmembrane helix</keyword>
<keyword evidence="5 6" id="KW-0472">Membrane</keyword>
<evidence type="ECO:0000256" key="5">
    <source>
        <dbReference type="ARBA" id="ARBA00023136"/>
    </source>
</evidence>
<evidence type="ECO:0000256" key="4">
    <source>
        <dbReference type="ARBA" id="ARBA00022989"/>
    </source>
</evidence>
<dbReference type="Proteomes" id="UP001500839">
    <property type="component" value="Unassembled WGS sequence"/>
</dbReference>
<feature type="transmembrane region" description="Helical" evidence="6">
    <location>
        <begin position="59"/>
        <end position="77"/>
    </location>
</feature>
<evidence type="ECO:0000256" key="2">
    <source>
        <dbReference type="ARBA" id="ARBA00022448"/>
    </source>
</evidence>
<evidence type="ECO:0000313" key="9">
    <source>
        <dbReference type="Proteomes" id="UP001500839"/>
    </source>
</evidence>
<dbReference type="RefSeq" id="WP_425584448.1">
    <property type="nucleotide sequence ID" value="NZ_BAABKQ010000001.1"/>
</dbReference>
<feature type="domain" description="Major facilitator superfamily (MFS) profile" evidence="7">
    <location>
        <begin position="23"/>
        <end position="134"/>
    </location>
</feature>
<organism evidence="8 9">
    <name type="scientific">Tomitella cavernea</name>
    <dbReference type="NCBI Taxonomy" id="1387982"/>
    <lineage>
        <taxon>Bacteria</taxon>
        <taxon>Bacillati</taxon>
        <taxon>Actinomycetota</taxon>
        <taxon>Actinomycetes</taxon>
        <taxon>Mycobacteriales</taxon>
        <taxon>Tomitella</taxon>
    </lineage>
</organism>
<dbReference type="InterPro" id="IPR036259">
    <property type="entry name" value="MFS_trans_sf"/>
</dbReference>
<dbReference type="Pfam" id="PF07690">
    <property type="entry name" value="MFS_1"/>
    <property type="match status" value="1"/>
</dbReference>
<dbReference type="SUPFAM" id="SSF103473">
    <property type="entry name" value="MFS general substrate transporter"/>
    <property type="match status" value="1"/>
</dbReference>
<reference evidence="9" key="1">
    <citation type="journal article" date="2019" name="Int. J. Syst. Evol. Microbiol.">
        <title>The Global Catalogue of Microorganisms (GCM) 10K type strain sequencing project: providing services to taxonomists for standard genome sequencing and annotation.</title>
        <authorList>
            <consortium name="The Broad Institute Genomics Platform"/>
            <consortium name="The Broad Institute Genome Sequencing Center for Infectious Disease"/>
            <person name="Wu L."/>
            <person name="Ma J."/>
        </authorList>
    </citation>
    <scope>NUCLEOTIDE SEQUENCE [LARGE SCALE GENOMIC DNA]</scope>
    <source>
        <strain evidence="9">JCM 18542</strain>
    </source>
</reference>